<dbReference type="PROSITE" id="PS51645">
    <property type="entry name" value="PHR_CRY_ALPHA_BETA"/>
    <property type="match status" value="1"/>
</dbReference>
<dbReference type="InterPro" id="IPR036155">
    <property type="entry name" value="Crypto/Photolyase_N_sf"/>
</dbReference>
<sequence length="50" mass="5841">MNRDQRVQDNWAMIASCNLAKREKVPLKVLFGCSPTFGNMSTRQYNFMIE</sequence>
<keyword evidence="3" id="KW-1185">Reference proteome</keyword>
<proteinExistence type="predicted"/>
<dbReference type="AlphaFoldDB" id="A0A9W7DR91"/>
<organism evidence="2 3">
    <name type="scientific">Triparma retinervis</name>
    <dbReference type="NCBI Taxonomy" id="2557542"/>
    <lineage>
        <taxon>Eukaryota</taxon>
        <taxon>Sar</taxon>
        <taxon>Stramenopiles</taxon>
        <taxon>Ochrophyta</taxon>
        <taxon>Bolidophyceae</taxon>
        <taxon>Parmales</taxon>
        <taxon>Triparmaceae</taxon>
        <taxon>Triparma</taxon>
    </lineage>
</organism>
<dbReference type="Proteomes" id="UP001165082">
    <property type="component" value="Unassembled WGS sequence"/>
</dbReference>
<gene>
    <name evidence="2" type="ORF">TrRE_jg12924</name>
</gene>
<name>A0A9W7DR91_9STRA</name>
<evidence type="ECO:0000313" key="2">
    <source>
        <dbReference type="EMBL" id="GMH51380.1"/>
    </source>
</evidence>
<dbReference type="Gene3D" id="3.40.50.620">
    <property type="entry name" value="HUPs"/>
    <property type="match status" value="1"/>
</dbReference>
<dbReference type="EMBL" id="BRXZ01001977">
    <property type="protein sequence ID" value="GMH51380.1"/>
    <property type="molecule type" value="Genomic_DNA"/>
</dbReference>
<evidence type="ECO:0000259" key="1">
    <source>
        <dbReference type="PROSITE" id="PS51645"/>
    </source>
</evidence>
<dbReference type="InterPro" id="IPR014729">
    <property type="entry name" value="Rossmann-like_a/b/a_fold"/>
</dbReference>
<evidence type="ECO:0000313" key="3">
    <source>
        <dbReference type="Proteomes" id="UP001165082"/>
    </source>
</evidence>
<dbReference type="OrthoDB" id="496749at2759"/>
<protein>
    <recommendedName>
        <fullName evidence="1">Photolyase/cryptochrome alpha/beta domain-containing protein</fullName>
    </recommendedName>
</protein>
<comment type="caution">
    <text evidence="2">The sequence shown here is derived from an EMBL/GenBank/DDBJ whole genome shotgun (WGS) entry which is preliminary data.</text>
</comment>
<dbReference type="SUPFAM" id="SSF52425">
    <property type="entry name" value="Cryptochrome/photolyase, N-terminal domain"/>
    <property type="match status" value="1"/>
</dbReference>
<accession>A0A9W7DR91</accession>
<dbReference type="InterPro" id="IPR006050">
    <property type="entry name" value="DNA_photolyase_N"/>
</dbReference>
<feature type="domain" description="Photolyase/cryptochrome alpha/beta" evidence="1">
    <location>
        <begin position="1"/>
        <end position="50"/>
    </location>
</feature>
<feature type="non-terminal residue" evidence="2">
    <location>
        <position position="50"/>
    </location>
</feature>
<reference evidence="2" key="1">
    <citation type="submission" date="2022-07" db="EMBL/GenBank/DDBJ databases">
        <title>Genome analysis of Parmales, a sister group of diatoms, reveals the evolutionary specialization of diatoms from phago-mixotrophs to photoautotrophs.</title>
        <authorList>
            <person name="Ban H."/>
            <person name="Sato S."/>
            <person name="Yoshikawa S."/>
            <person name="Kazumasa Y."/>
            <person name="Nakamura Y."/>
            <person name="Ichinomiya M."/>
            <person name="Saitoh K."/>
            <person name="Sato N."/>
            <person name="Blanc-Mathieu R."/>
            <person name="Endo H."/>
            <person name="Kuwata A."/>
            <person name="Ogata H."/>
        </authorList>
    </citation>
    <scope>NUCLEOTIDE SEQUENCE</scope>
</reference>